<feature type="compositionally biased region" description="Polar residues" evidence="3">
    <location>
        <begin position="533"/>
        <end position="545"/>
    </location>
</feature>
<feature type="compositionally biased region" description="Polar residues" evidence="3">
    <location>
        <begin position="285"/>
        <end position="314"/>
    </location>
</feature>
<dbReference type="CDD" id="cd21622">
    <property type="entry name" value="RRM3_Crp79_Mug28"/>
    <property type="match status" value="1"/>
</dbReference>
<sequence length="578" mass="63775">CIYPANSHDAIHLLSPPQQLYSLDSRWYKLHCPLWISSRLRVPSRLISSITLSSSLLSIMFTAAPPSALLGPHTLHQQTAVPLSPVNGCISAIDATTVYVGNLPYTLSDQDIATVFSKCGEVLNVTRRKETNWAFVRFRSEQSANLALQADQSEFEGRKLNIRPRKLQTQQREQNSPLQQPITIDANISISRVITVANLPADMAPRDLYSLLENFGRVEQSFIFAYGDAKGRRFGEGLMATHYAAQKALETLNGHVFKGCMLEVGYKVALPLMYVTPNATGGLSHSATRSDVATSPPQLTTSDIDSSTSQNASEVSPVFPTVPETKTPINPCNLYVKNLDDEVVENQEQLKNFFSKYGQIVSCYLATVSGTGISRGFGFVMFSRSEDALAAKEALDSQIVGKKRLFVSYAESKEKREQRLKEFFATECQEKKLSEEKLDENIVMTTHSKVCDTELELRMQKTKEEVMSRLAERLDGVIVKMPGSPAIEVSIRSSLAPEKAFEIYSSTSPKIISELGNEISSSDVMKALDTNSYEGQTNTKTSPKTASLKAQKRSGWIKKKSSSLSSVTALSAMPGKKH</sequence>
<dbReference type="CDD" id="cd21621">
    <property type="entry name" value="RRM2_Crp79_Mug28"/>
    <property type="match status" value="1"/>
</dbReference>
<name>A0A1U7LM80_NEOID</name>
<feature type="region of interest" description="Disordered" evidence="3">
    <location>
        <begin position="533"/>
        <end position="559"/>
    </location>
</feature>
<feature type="domain" description="RRM" evidence="4">
    <location>
        <begin position="192"/>
        <end position="269"/>
    </location>
</feature>
<dbReference type="AlphaFoldDB" id="A0A1U7LM80"/>
<dbReference type="Pfam" id="PF00076">
    <property type="entry name" value="RRM_1"/>
    <property type="match status" value="3"/>
</dbReference>
<dbReference type="SMART" id="SM00360">
    <property type="entry name" value="RRM"/>
    <property type="match status" value="3"/>
</dbReference>
<dbReference type="InterPro" id="IPR050502">
    <property type="entry name" value="Euk_RNA-bind_prot"/>
</dbReference>
<gene>
    <name evidence="5" type="ORF">NEOLI_003740</name>
</gene>
<feature type="domain" description="RRM" evidence="4">
    <location>
        <begin position="96"/>
        <end position="174"/>
    </location>
</feature>
<dbReference type="PANTHER" id="PTHR48025">
    <property type="entry name" value="OS02G0815200 PROTEIN"/>
    <property type="match status" value="1"/>
</dbReference>
<feature type="compositionally biased region" description="Basic residues" evidence="3">
    <location>
        <begin position="550"/>
        <end position="559"/>
    </location>
</feature>
<proteinExistence type="predicted"/>
<evidence type="ECO:0000259" key="4">
    <source>
        <dbReference type="PROSITE" id="PS50102"/>
    </source>
</evidence>
<dbReference type="PANTHER" id="PTHR48025:SF1">
    <property type="entry name" value="RRM DOMAIN-CONTAINING PROTEIN"/>
    <property type="match status" value="1"/>
</dbReference>
<evidence type="ECO:0000256" key="1">
    <source>
        <dbReference type="ARBA" id="ARBA00022884"/>
    </source>
</evidence>
<dbReference type="STRING" id="1198029.A0A1U7LM80"/>
<feature type="non-terminal residue" evidence="5">
    <location>
        <position position="1"/>
    </location>
</feature>
<dbReference type="Proteomes" id="UP000186594">
    <property type="component" value="Unassembled WGS sequence"/>
</dbReference>
<reference evidence="5 6" key="1">
    <citation type="submission" date="2016-04" db="EMBL/GenBank/DDBJ databases">
        <title>Evolutionary innovation and constraint leading to complex multicellularity in the Ascomycota.</title>
        <authorList>
            <person name="Cisse O."/>
            <person name="Nguyen A."/>
            <person name="Hewitt D.A."/>
            <person name="Jedd G."/>
            <person name="Stajich J.E."/>
        </authorList>
    </citation>
    <scope>NUCLEOTIDE SEQUENCE [LARGE SCALE GENOMIC DNA]</scope>
    <source>
        <strain evidence="5 6">DAH-3</strain>
    </source>
</reference>
<dbReference type="EMBL" id="LXFE01001296">
    <property type="protein sequence ID" value="OLL23749.1"/>
    <property type="molecule type" value="Genomic_DNA"/>
</dbReference>
<organism evidence="5 6">
    <name type="scientific">Neolecta irregularis (strain DAH-3)</name>
    <dbReference type="NCBI Taxonomy" id="1198029"/>
    <lineage>
        <taxon>Eukaryota</taxon>
        <taxon>Fungi</taxon>
        <taxon>Dikarya</taxon>
        <taxon>Ascomycota</taxon>
        <taxon>Taphrinomycotina</taxon>
        <taxon>Neolectales</taxon>
        <taxon>Neolectaceae</taxon>
        <taxon>Neolecta</taxon>
    </lineage>
</organism>
<dbReference type="PROSITE" id="PS50102">
    <property type="entry name" value="RRM"/>
    <property type="match status" value="3"/>
</dbReference>
<evidence type="ECO:0000256" key="2">
    <source>
        <dbReference type="PROSITE-ProRule" id="PRU00176"/>
    </source>
</evidence>
<comment type="caution">
    <text evidence="5">The sequence shown here is derived from an EMBL/GenBank/DDBJ whole genome shotgun (WGS) entry which is preliminary data.</text>
</comment>
<dbReference type="OrthoDB" id="439808at2759"/>
<dbReference type="InterPro" id="IPR000504">
    <property type="entry name" value="RRM_dom"/>
</dbReference>
<keyword evidence="1 2" id="KW-0694">RNA-binding</keyword>
<dbReference type="InterPro" id="IPR035979">
    <property type="entry name" value="RBD_domain_sf"/>
</dbReference>
<dbReference type="SUPFAM" id="SSF54928">
    <property type="entry name" value="RNA-binding domain, RBD"/>
    <property type="match status" value="2"/>
</dbReference>
<evidence type="ECO:0000313" key="5">
    <source>
        <dbReference type="EMBL" id="OLL23749.1"/>
    </source>
</evidence>
<feature type="domain" description="RRM" evidence="4">
    <location>
        <begin position="332"/>
        <end position="412"/>
    </location>
</feature>
<evidence type="ECO:0000313" key="6">
    <source>
        <dbReference type="Proteomes" id="UP000186594"/>
    </source>
</evidence>
<evidence type="ECO:0000256" key="3">
    <source>
        <dbReference type="SAM" id="MobiDB-lite"/>
    </source>
</evidence>
<dbReference type="GO" id="GO:0003729">
    <property type="term" value="F:mRNA binding"/>
    <property type="evidence" value="ECO:0007669"/>
    <property type="project" value="TreeGrafter"/>
</dbReference>
<accession>A0A1U7LM80</accession>
<feature type="region of interest" description="Disordered" evidence="3">
    <location>
        <begin position="285"/>
        <end position="320"/>
    </location>
</feature>
<keyword evidence="6" id="KW-1185">Reference proteome</keyword>
<dbReference type="Gene3D" id="3.30.70.330">
    <property type="match status" value="3"/>
</dbReference>
<protein>
    <submittedName>
        <fullName evidence="5">mRNA export factor crp79</fullName>
    </submittedName>
</protein>
<dbReference type="InterPro" id="IPR012677">
    <property type="entry name" value="Nucleotide-bd_a/b_plait_sf"/>
</dbReference>